<feature type="transmembrane region" description="Helical" evidence="1">
    <location>
        <begin position="44"/>
        <end position="61"/>
    </location>
</feature>
<organism evidence="3">
    <name type="scientific">Oryza barthii</name>
    <dbReference type="NCBI Taxonomy" id="65489"/>
    <lineage>
        <taxon>Eukaryota</taxon>
        <taxon>Viridiplantae</taxon>
        <taxon>Streptophyta</taxon>
        <taxon>Embryophyta</taxon>
        <taxon>Tracheophyta</taxon>
        <taxon>Spermatophyta</taxon>
        <taxon>Magnoliopsida</taxon>
        <taxon>Liliopsida</taxon>
        <taxon>Poales</taxon>
        <taxon>Poaceae</taxon>
        <taxon>BOP clade</taxon>
        <taxon>Oryzoideae</taxon>
        <taxon>Oryzeae</taxon>
        <taxon>Oryzinae</taxon>
        <taxon>Oryza</taxon>
    </lineage>
</organism>
<feature type="transmembrane region" description="Helical" evidence="1">
    <location>
        <begin position="298"/>
        <end position="319"/>
    </location>
</feature>
<feature type="transmembrane region" description="Helical" evidence="1">
    <location>
        <begin position="266"/>
        <end position="286"/>
    </location>
</feature>
<name>A0A0D3G636_9ORYZ</name>
<keyword evidence="1" id="KW-0472">Membrane</keyword>
<reference evidence="3" key="1">
    <citation type="journal article" date="2009" name="Rice">
        <title>De Novo Next Generation Sequencing of Plant Genomes.</title>
        <authorList>
            <person name="Rounsley S."/>
            <person name="Marri P.R."/>
            <person name="Yu Y."/>
            <person name="He R."/>
            <person name="Sisneros N."/>
            <person name="Goicoechea J.L."/>
            <person name="Lee S.J."/>
            <person name="Angelova A."/>
            <person name="Kudrna D."/>
            <person name="Luo M."/>
            <person name="Affourtit J."/>
            <person name="Desany B."/>
            <person name="Knight J."/>
            <person name="Niazi F."/>
            <person name="Egholm M."/>
            <person name="Wing R.A."/>
        </authorList>
    </citation>
    <scope>NUCLEOTIDE SEQUENCE [LARGE SCALE GENOMIC DNA]</scope>
    <source>
        <strain evidence="3">cv. IRGC 105608</strain>
    </source>
</reference>
<dbReference type="InterPro" id="IPR007658">
    <property type="entry name" value="DUF594"/>
</dbReference>
<dbReference type="HOGENOM" id="CLU_009180_3_0_1"/>
<evidence type="ECO:0000313" key="4">
    <source>
        <dbReference type="Proteomes" id="UP000026960"/>
    </source>
</evidence>
<dbReference type="AlphaFoldDB" id="A0A0D3G636"/>
<keyword evidence="1" id="KW-0812">Transmembrane</keyword>
<dbReference type="EnsemblPlants" id="OBART05G11810.1">
    <property type="protein sequence ID" value="OBART05G11810.1"/>
    <property type="gene ID" value="OBART05G11810"/>
</dbReference>
<feature type="transmembrane region" description="Helical" evidence="1">
    <location>
        <begin position="81"/>
        <end position="101"/>
    </location>
</feature>
<proteinExistence type="predicted"/>
<protein>
    <recommendedName>
        <fullName evidence="2">DUF4220 domain-containing protein</fullName>
    </recommendedName>
</protein>
<dbReference type="PANTHER" id="PTHR31325">
    <property type="entry name" value="OS01G0798800 PROTEIN-RELATED"/>
    <property type="match status" value="1"/>
</dbReference>
<sequence>MAALIQLWNDWELQVLVLLSFMLQVFVFFSGGLRQRSTNSALRILVWLAYLVADFIAVYALGQLSRQKTDASEAGQPHKFAFFWTPFLLIHLGGQDTITAFSVEDNELWLRHLLNLLVQVCLALYVFWKSAAGNQFVVSAIFAFISGIIKYGERTWALKSASQKSLRSSTDGGVVGQFPELEDYQELGYKTMVMFALSSSPVVRNLLVGRKIDQMEERVRHAFPGRLYSQVSENAQLVFKILEIELGMMYDNLYTKARVIRTWTGAILRFITCISLMVAFVLFLTGNKKWHHSRVDVAITYALFIGALCLEVCAIFFMVMMSPWTWASLQYWKYQRLADAAWYVFKSLQTESMSWWSNSLGQYNFLSSCFSDNVFGKVMSLVGAKEFWRNFRYSQRVGVKAEMKKLVFEAKCLAEIFGASQTSSVNADPNSGVGSALDIILREQFEVAILSLHVYTDIFLHRCMNPTSADSCDATRERRHLMDACRTISEYMCYLLVVHPEMLPVSGSVRDVLDKASETVAKVSSGAAASKGRVRVVLEKLATDRDLNDLSDPITLAGFVFRGHKEEAVYCHESLQVLARAWVGVLLYAAGKSRGENHARQLSMGGEFLSFVWLHMAHCSLGDMGTFEVELVRPSAVNEGGRKMFVWGYQRPR</sequence>
<dbReference type="Pfam" id="PF13968">
    <property type="entry name" value="DUF4220"/>
    <property type="match status" value="1"/>
</dbReference>
<reference evidence="3" key="2">
    <citation type="submission" date="2015-03" db="UniProtKB">
        <authorList>
            <consortium name="EnsemblPlants"/>
        </authorList>
    </citation>
    <scope>IDENTIFICATION</scope>
</reference>
<feature type="transmembrane region" description="Helical" evidence="1">
    <location>
        <begin position="108"/>
        <end position="128"/>
    </location>
</feature>
<feature type="domain" description="DUF4220" evidence="2">
    <location>
        <begin position="47"/>
        <end position="367"/>
    </location>
</feature>
<keyword evidence="1" id="KW-1133">Transmembrane helix</keyword>
<evidence type="ECO:0000313" key="3">
    <source>
        <dbReference type="EnsemblPlants" id="OBART05G11810.1"/>
    </source>
</evidence>
<accession>A0A0D3G636</accession>
<dbReference type="Gramene" id="OBART05G11810.1">
    <property type="protein sequence ID" value="OBART05G11810.1"/>
    <property type="gene ID" value="OBART05G11810"/>
</dbReference>
<dbReference type="Pfam" id="PF04578">
    <property type="entry name" value="DUF594"/>
    <property type="match status" value="1"/>
</dbReference>
<feature type="transmembrane region" description="Helical" evidence="1">
    <location>
        <begin position="13"/>
        <end position="32"/>
    </location>
</feature>
<dbReference type="Proteomes" id="UP000026960">
    <property type="component" value="Chromosome 5"/>
</dbReference>
<dbReference type="PaxDb" id="65489-OBART05G11810.1"/>
<evidence type="ECO:0000259" key="2">
    <source>
        <dbReference type="Pfam" id="PF13968"/>
    </source>
</evidence>
<dbReference type="InterPro" id="IPR025315">
    <property type="entry name" value="DUF4220"/>
</dbReference>
<feature type="transmembrane region" description="Helical" evidence="1">
    <location>
        <begin position="134"/>
        <end position="152"/>
    </location>
</feature>
<dbReference type="eggNOG" id="ENOG502QQBP">
    <property type="taxonomic scope" value="Eukaryota"/>
</dbReference>
<evidence type="ECO:0000256" key="1">
    <source>
        <dbReference type="SAM" id="Phobius"/>
    </source>
</evidence>
<dbReference type="STRING" id="65489.A0A0D3G636"/>
<keyword evidence="4" id="KW-1185">Reference proteome</keyword>